<gene>
    <name evidence="10" type="ORF">NEE01_18875</name>
</gene>
<keyword evidence="11" id="KW-1185">Reference proteome</keyword>
<dbReference type="RefSeq" id="WP_265270627.1">
    <property type="nucleotide sequence ID" value="NZ_JANFAV010000016.1"/>
</dbReference>
<keyword evidence="3" id="KW-0805">Transcription regulation</keyword>
<organism evidence="10 11">
    <name type="scientific">Sphingomonas lycopersici</name>
    <dbReference type="NCBI Taxonomy" id="2951807"/>
    <lineage>
        <taxon>Bacteria</taxon>
        <taxon>Pseudomonadati</taxon>
        <taxon>Pseudomonadota</taxon>
        <taxon>Alphaproteobacteria</taxon>
        <taxon>Sphingomonadales</taxon>
        <taxon>Sphingomonadaceae</taxon>
        <taxon>Sphingomonas</taxon>
    </lineage>
</organism>
<dbReference type="Gene3D" id="3.40.50.2300">
    <property type="match status" value="1"/>
</dbReference>
<dbReference type="Gene3D" id="1.10.10.10">
    <property type="entry name" value="Winged helix-like DNA-binding domain superfamily/Winged helix DNA-binding domain"/>
    <property type="match status" value="1"/>
</dbReference>
<feature type="domain" description="Response regulatory" evidence="8">
    <location>
        <begin position="2"/>
        <end position="116"/>
    </location>
</feature>
<evidence type="ECO:0000256" key="1">
    <source>
        <dbReference type="ARBA" id="ARBA00022553"/>
    </source>
</evidence>
<dbReference type="InterPro" id="IPR039420">
    <property type="entry name" value="WalR-like"/>
</dbReference>
<keyword evidence="2" id="KW-0902">Two-component regulatory system</keyword>
<dbReference type="Pfam" id="PF00486">
    <property type="entry name" value="Trans_reg_C"/>
    <property type="match status" value="1"/>
</dbReference>
<dbReference type="Proteomes" id="UP001165565">
    <property type="component" value="Unassembled WGS sequence"/>
</dbReference>
<protein>
    <submittedName>
        <fullName evidence="10">Response regulator transcription factor</fullName>
    </submittedName>
</protein>
<accession>A0AA41ZCJ5</accession>
<keyword evidence="5" id="KW-0804">Transcription</keyword>
<dbReference type="SUPFAM" id="SSF46894">
    <property type="entry name" value="C-terminal effector domain of the bipartite response regulators"/>
    <property type="match status" value="1"/>
</dbReference>
<dbReference type="InterPro" id="IPR011006">
    <property type="entry name" value="CheY-like_superfamily"/>
</dbReference>
<dbReference type="InterPro" id="IPR016032">
    <property type="entry name" value="Sig_transdc_resp-reg_C-effctor"/>
</dbReference>
<dbReference type="GO" id="GO:0032993">
    <property type="term" value="C:protein-DNA complex"/>
    <property type="evidence" value="ECO:0007669"/>
    <property type="project" value="TreeGrafter"/>
</dbReference>
<evidence type="ECO:0000259" key="9">
    <source>
        <dbReference type="PROSITE" id="PS51755"/>
    </source>
</evidence>
<evidence type="ECO:0000256" key="4">
    <source>
        <dbReference type="ARBA" id="ARBA00023125"/>
    </source>
</evidence>
<dbReference type="InterPro" id="IPR036388">
    <property type="entry name" value="WH-like_DNA-bd_sf"/>
</dbReference>
<dbReference type="GO" id="GO:0006355">
    <property type="term" value="P:regulation of DNA-templated transcription"/>
    <property type="evidence" value="ECO:0007669"/>
    <property type="project" value="InterPro"/>
</dbReference>
<dbReference type="CDD" id="cd17574">
    <property type="entry name" value="REC_OmpR"/>
    <property type="match status" value="1"/>
</dbReference>
<proteinExistence type="predicted"/>
<keyword evidence="4 7" id="KW-0238">DNA-binding</keyword>
<name>A0AA41ZCJ5_9SPHN</name>
<dbReference type="CDD" id="cd00383">
    <property type="entry name" value="trans_reg_C"/>
    <property type="match status" value="1"/>
</dbReference>
<dbReference type="Pfam" id="PF00072">
    <property type="entry name" value="Response_reg"/>
    <property type="match status" value="1"/>
</dbReference>
<dbReference type="SUPFAM" id="SSF52172">
    <property type="entry name" value="CheY-like"/>
    <property type="match status" value="1"/>
</dbReference>
<evidence type="ECO:0000256" key="7">
    <source>
        <dbReference type="PROSITE-ProRule" id="PRU01091"/>
    </source>
</evidence>
<dbReference type="SMART" id="SM00448">
    <property type="entry name" value="REC"/>
    <property type="match status" value="1"/>
</dbReference>
<evidence type="ECO:0000256" key="3">
    <source>
        <dbReference type="ARBA" id="ARBA00023015"/>
    </source>
</evidence>
<dbReference type="InterPro" id="IPR001867">
    <property type="entry name" value="OmpR/PhoB-type_DNA-bd"/>
</dbReference>
<evidence type="ECO:0000313" key="10">
    <source>
        <dbReference type="EMBL" id="MCW6536847.1"/>
    </source>
</evidence>
<dbReference type="EMBL" id="JANFAV010000016">
    <property type="protein sequence ID" value="MCW6536847.1"/>
    <property type="molecule type" value="Genomic_DNA"/>
</dbReference>
<feature type="modified residue" description="4-aspartylphosphate" evidence="6">
    <location>
        <position position="51"/>
    </location>
</feature>
<dbReference type="GO" id="GO:0005829">
    <property type="term" value="C:cytosol"/>
    <property type="evidence" value="ECO:0007669"/>
    <property type="project" value="TreeGrafter"/>
</dbReference>
<evidence type="ECO:0000256" key="2">
    <source>
        <dbReference type="ARBA" id="ARBA00023012"/>
    </source>
</evidence>
<sequence>MNLLLVEDDDGYAATLAEELRALDHAVTVAPDGMTALQAIDREPFDAAILDRMLPHMDGTAILRRLRESGKTLPVVMLSALGRSAEKVEGLEAGADDYVVKPTPAAELEARLKALVRGRQWTSTGGGSGDTICVGDITVSPTRFRAWRGERPLDLVKLELQLLAELARNAGTVLTRAMLIERVWGYDFEPTTNIVDVQIRALRRKLMADGEDDPIVTVRGVGYMLRD</sequence>
<dbReference type="InterPro" id="IPR001789">
    <property type="entry name" value="Sig_transdc_resp-reg_receiver"/>
</dbReference>
<evidence type="ECO:0000259" key="8">
    <source>
        <dbReference type="PROSITE" id="PS50110"/>
    </source>
</evidence>
<reference evidence="10" key="1">
    <citation type="submission" date="2022-06" db="EMBL/GenBank/DDBJ databases">
        <title>Sphingomonas sp. nov. isolated from rhizosphere soil of tomato.</title>
        <authorList>
            <person name="Dong H."/>
            <person name="Gao R."/>
        </authorList>
    </citation>
    <scope>NUCLEOTIDE SEQUENCE</scope>
    <source>
        <strain evidence="10">MMSM24</strain>
    </source>
</reference>
<evidence type="ECO:0000256" key="5">
    <source>
        <dbReference type="ARBA" id="ARBA00023163"/>
    </source>
</evidence>
<dbReference type="PROSITE" id="PS51755">
    <property type="entry name" value="OMPR_PHOB"/>
    <property type="match status" value="1"/>
</dbReference>
<evidence type="ECO:0000313" key="11">
    <source>
        <dbReference type="Proteomes" id="UP001165565"/>
    </source>
</evidence>
<feature type="DNA-binding region" description="OmpR/PhoB-type" evidence="7">
    <location>
        <begin position="129"/>
        <end position="227"/>
    </location>
</feature>
<feature type="domain" description="OmpR/PhoB-type" evidence="9">
    <location>
        <begin position="129"/>
        <end position="227"/>
    </location>
</feature>
<keyword evidence="1 6" id="KW-0597">Phosphoprotein</keyword>
<dbReference type="AlphaFoldDB" id="A0AA41ZCJ5"/>
<dbReference type="GO" id="GO:0000976">
    <property type="term" value="F:transcription cis-regulatory region binding"/>
    <property type="evidence" value="ECO:0007669"/>
    <property type="project" value="TreeGrafter"/>
</dbReference>
<dbReference type="GO" id="GO:0000156">
    <property type="term" value="F:phosphorelay response regulator activity"/>
    <property type="evidence" value="ECO:0007669"/>
    <property type="project" value="TreeGrafter"/>
</dbReference>
<dbReference type="SMART" id="SM00862">
    <property type="entry name" value="Trans_reg_C"/>
    <property type="match status" value="1"/>
</dbReference>
<comment type="caution">
    <text evidence="10">The sequence shown here is derived from an EMBL/GenBank/DDBJ whole genome shotgun (WGS) entry which is preliminary data.</text>
</comment>
<dbReference type="PROSITE" id="PS50110">
    <property type="entry name" value="RESPONSE_REGULATORY"/>
    <property type="match status" value="1"/>
</dbReference>
<dbReference type="PANTHER" id="PTHR48111">
    <property type="entry name" value="REGULATOR OF RPOS"/>
    <property type="match status" value="1"/>
</dbReference>
<dbReference type="PANTHER" id="PTHR48111:SF1">
    <property type="entry name" value="TWO-COMPONENT RESPONSE REGULATOR ORR33"/>
    <property type="match status" value="1"/>
</dbReference>
<evidence type="ECO:0000256" key="6">
    <source>
        <dbReference type="PROSITE-ProRule" id="PRU00169"/>
    </source>
</evidence>